<feature type="domain" description="RNase H type-1" evidence="9">
    <location>
        <begin position="65"/>
        <end position="217"/>
    </location>
</feature>
<dbReference type="SUPFAM" id="SSF53098">
    <property type="entry name" value="Ribonuclease H-like"/>
    <property type="match status" value="1"/>
</dbReference>
<dbReference type="EMBL" id="JAHRIN010010544">
    <property type="protein sequence ID" value="MEQ2195239.1"/>
    <property type="molecule type" value="Genomic_DNA"/>
</dbReference>
<sequence>CIATWMMALQGYNVEVRYDQNNKVVLGQGLAECQLCVCDTVATTIDTPATPQFSSSHRYFDENVCEWLPRAYIDGCAFLHEGRPQAGVGIIWVGHHTTAPNHFQLGPNTSQYVEITAVLITLQHATAVDIKQLVICSDSNYARHSFISHLLVWKENGMKNARNKEVKHSELFLACDHLTTEQGMVVYWKKVKGHSRTLGPDKDGNDEADHLARVGAESGTLWGFQKEWLPPSQTHASLLSLGDRRSGGVKTPKALGRLSTLDGNPVIRTWQPCRTNTPTSTPLES</sequence>
<organism evidence="10 11">
    <name type="scientific">Xenoophorus captivus</name>
    <dbReference type="NCBI Taxonomy" id="1517983"/>
    <lineage>
        <taxon>Eukaryota</taxon>
        <taxon>Metazoa</taxon>
        <taxon>Chordata</taxon>
        <taxon>Craniata</taxon>
        <taxon>Vertebrata</taxon>
        <taxon>Euteleostomi</taxon>
        <taxon>Actinopterygii</taxon>
        <taxon>Neopterygii</taxon>
        <taxon>Teleostei</taxon>
        <taxon>Neoteleostei</taxon>
        <taxon>Acanthomorphata</taxon>
        <taxon>Ovalentaria</taxon>
        <taxon>Atherinomorphae</taxon>
        <taxon>Cyprinodontiformes</taxon>
        <taxon>Goodeidae</taxon>
        <taxon>Xenoophorus</taxon>
    </lineage>
</organism>
<evidence type="ECO:0000256" key="7">
    <source>
        <dbReference type="ARBA" id="ARBA00022801"/>
    </source>
</evidence>
<proteinExistence type="inferred from homology"/>
<keyword evidence="6" id="KW-0255">Endonuclease</keyword>
<evidence type="ECO:0000256" key="6">
    <source>
        <dbReference type="ARBA" id="ARBA00022759"/>
    </source>
</evidence>
<comment type="catalytic activity">
    <reaction evidence="1">
        <text>Endonucleolytic cleavage to 5'-phosphomonoester.</text>
        <dbReference type="EC" id="3.1.26.4"/>
    </reaction>
</comment>
<evidence type="ECO:0000313" key="10">
    <source>
        <dbReference type="EMBL" id="MEQ2195239.1"/>
    </source>
</evidence>
<feature type="non-terminal residue" evidence="10">
    <location>
        <position position="1"/>
    </location>
</feature>
<keyword evidence="4" id="KW-0540">Nuclease</keyword>
<evidence type="ECO:0000256" key="4">
    <source>
        <dbReference type="ARBA" id="ARBA00022722"/>
    </source>
</evidence>
<keyword evidence="7" id="KW-0378">Hydrolase</keyword>
<evidence type="ECO:0000256" key="2">
    <source>
        <dbReference type="ARBA" id="ARBA00005300"/>
    </source>
</evidence>
<dbReference type="Pfam" id="PF00075">
    <property type="entry name" value="RNase_H"/>
    <property type="match status" value="1"/>
</dbReference>
<evidence type="ECO:0000256" key="5">
    <source>
        <dbReference type="ARBA" id="ARBA00022723"/>
    </source>
</evidence>
<reference evidence="10 11" key="1">
    <citation type="submission" date="2021-06" db="EMBL/GenBank/DDBJ databases">
        <authorList>
            <person name="Palmer J.M."/>
        </authorList>
    </citation>
    <scope>NUCLEOTIDE SEQUENCE [LARGE SCALE GENOMIC DNA]</scope>
    <source>
        <strain evidence="10 11">XC_2019</strain>
        <tissue evidence="10">Muscle</tissue>
    </source>
</reference>
<evidence type="ECO:0000313" key="11">
    <source>
        <dbReference type="Proteomes" id="UP001434883"/>
    </source>
</evidence>
<evidence type="ECO:0000256" key="3">
    <source>
        <dbReference type="ARBA" id="ARBA00012180"/>
    </source>
</evidence>
<dbReference type="InterPro" id="IPR036397">
    <property type="entry name" value="RNaseH_sf"/>
</dbReference>
<dbReference type="InterPro" id="IPR050092">
    <property type="entry name" value="RNase_H"/>
</dbReference>
<dbReference type="Proteomes" id="UP001434883">
    <property type="component" value="Unassembled WGS sequence"/>
</dbReference>
<feature type="region of interest" description="Disordered" evidence="8">
    <location>
        <begin position="241"/>
        <end position="260"/>
    </location>
</feature>
<dbReference type="Gene3D" id="3.30.420.10">
    <property type="entry name" value="Ribonuclease H-like superfamily/Ribonuclease H"/>
    <property type="match status" value="1"/>
</dbReference>
<dbReference type="PANTHER" id="PTHR10642:SF26">
    <property type="entry name" value="RIBONUCLEASE H1"/>
    <property type="match status" value="1"/>
</dbReference>
<keyword evidence="5" id="KW-0479">Metal-binding</keyword>
<accession>A0ABV0QHE0</accession>
<dbReference type="EC" id="3.1.26.4" evidence="3"/>
<name>A0ABV0QHE0_9TELE</name>
<gene>
    <name evidence="10" type="ORF">XENOCAPTIV_009506</name>
</gene>
<protein>
    <recommendedName>
        <fullName evidence="3">ribonuclease H</fullName>
        <ecNumber evidence="3">3.1.26.4</ecNumber>
    </recommendedName>
</protein>
<evidence type="ECO:0000259" key="9">
    <source>
        <dbReference type="PROSITE" id="PS50879"/>
    </source>
</evidence>
<dbReference type="InterPro" id="IPR002156">
    <property type="entry name" value="RNaseH_domain"/>
</dbReference>
<dbReference type="PANTHER" id="PTHR10642">
    <property type="entry name" value="RIBONUCLEASE H1"/>
    <property type="match status" value="1"/>
</dbReference>
<comment type="caution">
    <text evidence="10">The sequence shown here is derived from an EMBL/GenBank/DDBJ whole genome shotgun (WGS) entry which is preliminary data.</text>
</comment>
<dbReference type="PROSITE" id="PS50879">
    <property type="entry name" value="RNASE_H_1"/>
    <property type="match status" value="1"/>
</dbReference>
<dbReference type="InterPro" id="IPR012337">
    <property type="entry name" value="RNaseH-like_sf"/>
</dbReference>
<comment type="similarity">
    <text evidence="2">Belongs to the RNase H family.</text>
</comment>
<keyword evidence="11" id="KW-1185">Reference proteome</keyword>
<evidence type="ECO:0000256" key="8">
    <source>
        <dbReference type="SAM" id="MobiDB-lite"/>
    </source>
</evidence>
<evidence type="ECO:0000256" key="1">
    <source>
        <dbReference type="ARBA" id="ARBA00000077"/>
    </source>
</evidence>